<dbReference type="RefSeq" id="WP_290300078.1">
    <property type="nucleotide sequence ID" value="NZ_JAUFQR010000001.1"/>
</dbReference>
<comment type="caution">
    <text evidence="1">The sequence shown here is derived from an EMBL/GenBank/DDBJ whole genome shotgun (WGS) entry which is preliminary data.</text>
</comment>
<dbReference type="Proteomes" id="UP001595735">
    <property type="component" value="Unassembled WGS sequence"/>
</dbReference>
<gene>
    <name evidence="1" type="ORF">ACFONJ_20175</name>
</gene>
<sequence length="40" mass="4417">MIPKEDVDIIKPLKTGGRLKSSIVLMSNTKNSKGYKLIIS</sequence>
<dbReference type="EMBL" id="JBHRYO010000002">
    <property type="protein sequence ID" value="MFC3758303.1"/>
    <property type="molecule type" value="Genomic_DNA"/>
</dbReference>
<organism evidence="1 2">
    <name type="scientific">Chryseobacterium tructae</name>
    <dbReference type="NCBI Taxonomy" id="1037380"/>
    <lineage>
        <taxon>Bacteria</taxon>
        <taxon>Pseudomonadati</taxon>
        <taxon>Bacteroidota</taxon>
        <taxon>Flavobacteriia</taxon>
        <taxon>Flavobacteriales</taxon>
        <taxon>Weeksellaceae</taxon>
        <taxon>Chryseobacterium group</taxon>
        <taxon>Chryseobacterium</taxon>
    </lineage>
</organism>
<evidence type="ECO:0000313" key="1">
    <source>
        <dbReference type="EMBL" id="MFC3758303.1"/>
    </source>
</evidence>
<name>A0ABV7Y2K1_9FLAO</name>
<accession>A0ABV7Y2K1</accession>
<reference evidence="2" key="1">
    <citation type="journal article" date="2019" name="Int. J. Syst. Evol. Microbiol.">
        <title>The Global Catalogue of Microorganisms (GCM) 10K type strain sequencing project: providing services to taxonomists for standard genome sequencing and annotation.</title>
        <authorList>
            <consortium name="The Broad Institute Genomics Platform"/>
            <consortium name="The Broad Institute Genome Sequencing Center for Infectious Disease"/>
            <person name="Wu L."/>
            <person name="Ma J."/>
        </authorList>
    </citation>
    <scope>NUCLEOTIDE SEQUENCE [LARGE SCALE GENOMIC DNA]</scope>
    <source>
        <strain evidence="2">CECT 7798</strain>
    </source>
</reference>
<keyword evidence="2" id="KW-1185">Reference proteome</keyword>
<proteinExistence type="predicted"/>
<evidence type="ECO:0000313" key="2">
    <source>
        <dbReference type="Proteomes" id="UP001595735"/>
    </source>
</evidence>
<protein>
    <submittedName>
        <fullName evidence="1">Uncharacterized protein</fullName>
    </submittedName>
</protein>